<dbReference type="OrthoDB" id="9803106at2"/>
<reference evidence="2 3" key="1">
    <citation type="submission" date="2016-10" db="EMBL/GenBank/DDBJ databases">
        <title>Arsenicibacter rosenii gen. nov., sp. nov., an efficient arsenic-methylating bacterium isolated from an arsenic-contaminated paddy soil.</title>
        <authorList>
            <person name="Huang K."/>
        </authorList>
    </citation>
    <scope>NUCLEOTIDE SEQUENCE [LARGE SCALE GENOMIC DNA]</scope>
    <source>
        <strain evidence="2 3">SM-1</strain>
    </source>
</reference>
<dbReference type="SUPFAM" id="SSF81301">
    <property type="entry name" value="Nucleotidyltransferase"/>
    <property type="match status" value="1"/>
</dbReference>
<dbReference type="PANTHER" id="PTHR33933">
    <property type="entry name" value="NUCLEOTIDYLTRANSFERASE"/>
    <property type="match status" value="1"/>
</dbReference>
<feature type="domain" description="Polymerase nucleotidyl transferase" evidence="1">
    <location>
        <begin position="10"/>
        <end position="70"/>
    </location>
</feature>
<protein>
    <recommendedName>
        <fullName evidence="1">Polymerase nucleotidyl transferase domain-containing protein</fullName>
    </recommendedName>
</protein>
<evidence type="ECO:0000313" key="3">
    <source>
        <dbReference type="Proteomes" id="UP000181790"/>
    </source>
</evidence>
<evidence type="ECO:0000313" key="2">
    <source>
        <dbReference type="EMBL" id="OIN60528.1"/>
    </source>
</evidence>
<gene>
    <name evidence="2" type="ORF">BLX24_05610</name>
</gene>
<sequence length="105" mass="12325">MKKISKRLFLKQVKESILAIDPEAEVYLFGSRARGDYRRNSDWDFLVLTDKTLDQKLEYAIWDTFTELELASEQIINPIVHEKREWVKRPASPLYGNISLDGRPI</sequence>
<dbReference type="Pfam" id="PF01909">
    <property type="entry name" value="NTP_transf_2"/>
    <property type="match status" value="1"/>
</dbReference>
<dbReference type="Gene3D" id="3.30.460.10">
    <property type="entry name" value="Beta Polymerase, domain 2"/>
    <property type="match status" value="1"/>
</dbReference>
<proteinExistence type="predicted"/>
<dbReference type="InterPro" id="IPR002934">
    <property type="entry name" value="Polymerase_NTP_transf_dom"/>
</dbReference>
<dbReference type="Proteomes" id="UP000181790">
    <property type="component" value="Unassembled WGS sequence"/>
</dbReference>
<organism evidence="2 3">
    <name type="scientific">Arsenicibacter rosenii</name>
    <dbReference type="NCBI Taxonomy" id="1750698"/>
    <lineage>
        <taxon>Bacteria</taxon>
        <taxon>Pseudomonadati</taxon>
        <taxon>Bacteroidota</taxon>
        <taxon>Cytophagia</taxon>
        <taxon>Cytophagales</taxon>
        <taxon>Spirosomataceae</taxon>
        <taxon>Arsenicibacter</taxon>
    </lineage>
</organism>
<name>A0A1S2VRL6_9BACT</name>
<dbReference type="GO" id="GO:0016779">
    <property type="term" value="F:nucleotidyltransferase activity"/>
    <property type="evidence" value="ECO:0007669"/>
    <property type="project" value="InterPro"/>
</dbReference>
<dbReference type="AlphaFoldDB" id="A0A1S2VRL6"/>
<evidence type="ECO:0000259" key="1">
    <source>
        <dbReference type="Pfam" id="PF01909"/>
    </source>
</evidence>
<dbReference type="InterPro" id="IPR043519">
    <property type="entry name" value="NT_sf"/>
</dbReference>
<dbReference type="InterPro" id="IPR052548">
    <property type="entry name" value="Type_VII_TA_antitoxin"/>
</dbReference>
<dbReference type="CDD" id="cd05403">
    <property type="entry name" value="NT_KNTase_like"/>
    <property type="match status" value="1"/>
</dbReference>
<comment type="caution">
    <text evidence="2">The sequence shown here is derived from an EMBL/GenBank/DDBJ whole genome shotgun (WGS) entry which is preliminary data.</text>
</comment>
<dbReference type="PANTHER" id="PTHR33933:SF1">
    <property type="entry name" value="PROTEIN ADENYLYLTRANSFERASE MNTA-RELATED"/>
    <property type="match status" value="1"/>
</dbReference>
<dbReference type="RefSeq" id="WP_071502327.1">
    <property type="nucleotide sequence ID" value="NZ_MORL01000002.1"/>
</dbReference>
<keyword evidence="3" id="KW-1185">Reference proteome</keyword>
<accession>A0A1S2VRL6</accession>
<dbReference type="EMBL" id="MORL01000002">
    <property type="protein sequence ID" value="OIN60528.1"/>
    <property type="molecule type" value="Genomic_DNA"/>
</dbReference>